<sequence length="232" mass="25048">MEGSLPHGRPDARSVTVLTPNSAKKFILDNTALMTPPHVPEIFLRLADEAHDLWQRTEDELAEIGLPPPFWAFAWAGGQGLARYILDNQSEVRGKRVLDFASGSGLVAIAAAKAGGSQVIAADIDPFCETAIRLNAEANGVAIEFCGTDCIGTDASWDVVLAGDVFYDRSFADTLMPWFSTLKARGADILVGDPGRSYIPKAGLEPLAVYEVAVTRALEDSLVKRTTVWRFA</sequence>
<dbReference type="Proteomes" id="UP001433071">
    <property type="component" value="Unassembled WGS sequence"/>
</dbReference>
<keyword evidence="4" id="KW-1185">Reference proteome</keyword>
<dbReference type="PANTHER" id="PTHR43648">
    <property type="entry name" value="ELECTRON TRANSFER FLAVOPROTEIN BETA SUBUNIT LYSINE METHYLTRANSFERASE"/>
    <property type="match status" value="1"/>
</dbReference>
<dbReference type="RefSeq" id="WP_352557003.1">
    <property type="nucleotide sequence ID" value="NZ_JAMYQB010000004.1"/>
</dbReference>
<accession>A0ABV1YWB2</accession>
<keyword evidence="2" id="KW-0808">Transferase</keyword>
<dbReference type="SUPFAM" id="SSF53335">
    <property type="entry name" value="S-adenosyl-L-methionine-dependent methyltransferases"/>
    <property type="match status" value="1"/>
</dbReference>
<dbReference type="GO" id="GO:0032259">
    <property type="term" value="P:methylation"/>
    <property type="evidence" value="ECO:0007669"/>
    <property type="project" value="UniProtKB-KW"/>
</dbReference>
<dbReference type="Gene3D" id="3.40.50.150">
    <property type="entry name" value="Vaccinia Virus protein VP39"/>
    <property type="match status" value="1"/>
</dbReference>
<dbReference type="GO" id="GO:0008168">
    <property type="term" value="F:methyltransferase activity"/>
    <property type="evidence" value="ECO:0007669"/>
    <property type="project" value="UniProtKB-KW"/>
</dbReference>
<dbReference type="InterPro" id="IPR029063">
    <property type="entry name" value="SAM-dependent_MTases_sf"/>
</dbReference>
<evidence type="ECO:0000313" key="3">
    <source>
        <dbReference type="EMBL" id="MER9403949.1"/>
    </source>
</evidence>
<reference evidence="3 4" key="1">
    <citation type="journal article" date="2024" name="Proc. Natl. Acad. Sci. U.S.A.">
        <title>The evolutionary genomics of adaptation to stress in wild rhizobium bacteria.</title>
        <authorList>
            <person name="Kehlet-Delgado H."/>
            <person name="Montoya A.P."/>
            <person name="Jensen K.T."/>
            <person name="Wendlandt C.E."/>
            <person name="Dexheimer C."/>
            <person name="Roberts M."/>
            <person name="Torres Martinez L."/>
            <person name="Friesen M.L."/>
            <person name="Griffitts J.S."/>
            <person name="Porter S.S."/>
        </authorList>
    </citation>
    <scope>NUCLEOTIDE SEQUENCE [LARGE SCALE GENOMIC DNA]</scope>
    <source>
        <strain evidence="3 4">M0641</strain>
    </source>
</reference>
<organism evidence="3 4">
    <name type="scientific">Mesorhizobium caraganae</name>
    <dbReference type="NCBI Taxonomy" id="483206"/>
    <lineage>
        <taxon>Bacteria</taxon>
        <taxon>Pseudomonadati</taxon>
        <taxon>Pseudomonadota</taxon>
        <taxon>Alphaproteobacteria</taxon>
        <taxon>Hyphomicrobiales</taxon>
        <taxon>Phyllobacteriaceae</taxon>
        <taxon>Mesorhizobium</taxon>
    </lineage>
</organism>
<dbReference type="CDD" id="cd02440">
    <property type="entry name" value="AdoMet_MTases"/>
    <property type="match status" value="1"/>
</dbReference>
<name>A0ABV1YWB2_9HYPH</name>
<dbReference type="InterPro" id="IPR050078">
    <property type="entry name" value="Ribosomal_L11_MeTrfase_PrmA"/>
</dbReference>
<evidence type="ECO:0000256" key="2">
    <source>
        <dbReference type="ARBA" id="ARBA00022679"/>
    </source>
</evidence>
<dbReference type="Pfam" id="PF06325">
    <property type="entry name" value="PrmA"/>
    <property type="match status" value="1"/>
</dbReference>
<evidence type="ECO:0000313" key="4">
    <source>
        <dbReference type="Proteomes" id="UP001433071"/>
    </source>
</evidence>
<dbReference type="EMBL" id="JAMYQB010000004">
    <property type="protein sequence ID" value="MER9403949.1"/>
    <property type="molecule type" value="Genomic_DNA"/>
</dbReference>
<keyword evidence="1 3" id="KW-0489">Methyltransferase</keyword>
<proteinExistence type="predicted"/>
<dbReference type="PANTHER" id="PTHR43648:SF1">
    <property type="entry name" value="ELECTRON TRANSFER FLAVOPROTEIN BETA SUBUNIT LYSINE METHYLTRANSFERASE"/>
    <property type="match status" value="1"/>
</dbReference>
<gene>
    <name evidence="3" type="ORF">NKI36_07780</name>
</gene>
<comment type="caution">
    <text evidence="3">The sequence shown here is derived from an EMBL/GenBank/DDBJ whole genome shotgun (WGS) entry which is preliminary data.</text>
</comment>
<evidence type="ECO:0000256" key="1">
    <source>
        <dbReference type="ARBA" id="ARBA00022603"/>
    </source>
</evidence>
<protein>
    <submittedName>
        <fullName evidence="3">Methyltransferase</fullName>
    </submittedName>
</protein>